<feature type="compositionally biased region" description="Basic and acidic residues" evidence="1">
    <location>
        <begin position="1"/>
        <end position="30"/>
    </location>
</feature>
<evidence type="ECO:0000259" key="2">
    <source>
        <dbReference type="Pfam" id="PF08940"/>
    </source>
</evidence>
<gene>
    <name evidence="3" type="ORF">SAMN06273567_104245</name>
</gene>
<dbReference type="Pfam" id="PF08940">
    <property type="entry name" value="DUF1918"/>
    <property type="match status" value="1"/>
</dbReference>
<accession>A0A521E543</accession>
<dbReference type="AlphaFoldDB" id="A0A521E543"/>
<feature type="domain" description="DUF1918" evidence="2">
    <location>
        <begin position="1"/>
        <end position="58"/>
    </location>
</feature>
<reference evidence="3 4" key="1">
    <citation type="submission" date="2017-05" db="EMBL/GenBank/DDBJ databases">
        <authorList>
            <person name="Varghese N."/>
            <person name="Submissions S."/>
        </authorList>
    </citation>
    <scope>NUCLEOTIDE SEQUENCE [LARGE SCALE GENOMIC DNA]</scope>
    <source>
        <strain evidence="3 4">DSM 46834</strain>
    </source>
</reference>
<feature type="region of interest" description="Disordered" evidence="1">
    <location>
        <begin position="1"/>
        <end position="32"/>
    </location>
</feature>
<evidence type="ECO:0000256" key="1">
    <source>
        <dbReference type="SAM" id="MobiDB-lite"/>
    </source>
</evidence>
<protein>
    <recommendedName>
        <fullName evidence="2">DUF1918 domain-containing protein</fullName>
    </recommendedName>
</protein>
<dbReference type="EMBL" id="FXTJ01000004">
    <property type="protein sequence ID" value="SMO79059.1"/>
    <property type="molecule type" value="Genomic_DNA"/>
</dbReference>
<name>A0A521E543_9ACTN</name>
<dbReference type="InterPro" id="IPR015035">
    <property type="entry name" value="DUF1918"/>
</dbReference>
<evidence type="ECO:0000313" key="4">
    <source>
        <dbReference type="Proteomes" id="UP000317484"/>
    </source>
</evidence>
<dbReference type="Proteomes" id="UP000317484">
    <property type="component" value="Unassembled WGS sequence"/>
</dbReference>
<dbReference type="Gene3D" id="2.30.30.440">
    <property type="entry name" value="Domain of unknown function DUF1918"/>
    <property type="match status" value="1"/>
</dbReference>
<proteinExistence type="predicted"/>
<organism evidence="3 4">
    <name type="scientific">Geodermatophilus aquaeductus</name>
    <dbReference type="NCBI Taxonomy" id="1564161"/>
    <lineage>
        <taxon>Bacteria</taxon>
        <taxon>Bacillati</taxon>
        <taxon>Actinomycetota</taxon>
        <taxon>Actinomycetes</taxon>
        <taxon>Geodermatophilales</taxon>
        <taxon>Geodermatophilaceae</taxon>
        <taxon>Geodermatophilus</taxon>
    </lineage>
</organism>
<keyword evidence="4" id="KW-1185">Reference proteome</keyword>
<evidence type="ECO:0000313" key="3">
    <source>
        <dbReference type="EMBL" id="SMO79059.1"/>
    </source>
</evidence>
<dbReference type="SUPFAM" id="SSF50118">
    <property type="entry name" value="Cell growth inhibitor/plasmid maintenance toxic component"/>
    <property type="match status" value="1"/>
</dbReference>
<sequence>MEARVGDRIVVRSTHQGEPDRTGRVTEVRGEAGGPPYVVRWDADGHTGVFFPAGSCTVEHEPAGA</sequence>
<dbReference type="RefSeq" id="WP_142458839.1">
    <property type="nucleotide sequence ID" value="NZ_FXTJ01000004.1"/>
</dbReference>